<feature type="transmembrane region" description="Helical" evidence="6">
    <location>
        <begin position="333"/>
        <end position="363"/>
    </location>
</feature>
<dbReference type="Pfam" id="PF03772">
    <property type="entry name" value="Competence"/>
    <property type="match status" value="1"/>
</dbReference>
<evidence type="ECO:0000256" key="3">
    <source>
        <dbReference type="ARBA" id="ARBA00022692"/>
    </source>
</evidence>
<dbReference type="STRING" id="1817883.A3G31_10860"/>
<dbReference type="EMBL" id="MGDI01000031">
    <property type="protein sequence ID" value="OGL52481.1"/>
    <property type="molecule type" value="Genomic_DNA"/>
</dbReference>
<evidence type="ECO:0000256" key="1">
    <source>
        <dbReference type="ARBA" id="ARBA00004651"/>
    </source>
</evidence>
<keyword evidence="4 6" id="KW-1133">Transmembrane helix</keyword>
<feature type="transmembrane region" description="Helical" evidence="6">
    <location>
        <begin position="383"/>
        <end position="402"/>
    </location>
</feature>
<reference evidence="8 9" key="1">
    <citation type="journal article" date="2016" name="Nat. Commun.">
        <title>Thousands of microbial genomes shed light on interconnected biogeochemical processes in an aquifer system.</title>
        <authorList>
            <person name="Anantharaman K."/>
            <person name="Brown C.T."/>
            <person name="Hug L.A."/>
            <person name="Sharon I."/>
            <person name="Castelle C.J."/>
            <person name="Probst A.J."/>
            <person name="Thomas B.C."/>
            <person name="Singh A."/>
            <person name="Wilkins M.J."/>
            <person name="Karaoz U."/>
            <person name="Brodie E.L."/>
            <person name="Williams K.H."/>
            <person name="Hubbard S.S."/>
            <person name="Banfield J.F."/>
        </authorList>
    </citation>
    <scope>NUCLEOTIDE SEQUENCE [LARGE SCALE GENOMIC DNA]</scope>
</reference>
<keyword evidence="2" id="KW-1003">Cell membrane</keyword>
<dbReference type="PANTHER" id="PTHR30619">
    <property type="entry name" value="DNA INTERNALIZATION/COMPETENCE PROTEIN COMEC/REC2"/>
    <property type="match status" value="1"/>
</dbReference>
<dbReference type="InterPro" id="IPR001279">
    <property type="entry name" value="Metallo-B-lactamas"/>
</dbReference>
<dbReference type="PANTHER" id="PTHR30619:SF1">
    <property type="entry name" value="RECOMBINATION PROTEIN 2"/>
    <property type="match status" value="1"/>
</dbReference>
<comment type="caution">
    <text evidence="8">The sequence shown here is derived from an EMBL/GenBank/DDBJ whole genome shotgun (WGS) entry which is preliminary data.</text>
</comment>
<dbReference type="InterPro" id="IPR035681">
    <property type="entry name" value="ComA-like_MBL"/>
</dbReference>
<dbReference type="InterPro" id="IPR004797">
    <property type="entry name" value="Competence_ComEC/Rec2"/>
</dbReference>
<feature type="transmembrane region" description="Helical" evidence="6">
    <location>
        <begin position="498"/>
        <end position="519"/>
    </location>
</feature>
<dbReference type="GO" id="GO:0030420">
    <property type="term" value="P:establishment of competence for transformation"/>
    <property type="evidence" value="ECO:0007669"/>
    <property type="project" value="InterPro"/>
</dbReference>
<dbReference type="AlphaFoldDB" id="A0A1F7SFG9"/>
<feature type="domain" description="Metallo-beta-lactamase" evidence="7">
    <location>
        <begin position="536"/>
        <end position="745"/>
    </location>
</feature>
<evidence type="ECO:0000313" key="8">
    <source>
        <dbReference type="EMBL" id="OGL52481.1"/>
    </source>
</evidence>
<feature type="transmembrane region" description="Helical" evidence="6">
    <location>
        <begin position="56"/>
        <end position="73"/>
    </location>
</feature>
<dbReference type="InterPro" id="IPR025405">
    <property type="entry name" value="DUF4131"/>
</dbReference>
<dbReference type="SUPFAM" id="SSF56281">
    <property type="entry name" value="Metallo-hydrolase/oxidoreductase"/>
    <property type="match status" value="1"/>
</dbReference>
<dbReference type="Proteomes" id="UP000178082">
    <property type="component" value="Unassembled WGS sequence"/>
</dbReference>
<dbReference type="Pfam" id="PF00753">
    <property type="entry name" value="Lactamase_B"/>
    <property type="match status" value="1"/>
</dbReference>
<evidence type="ECO:0000256" key="4">
    <source>
        <dbReference type="ARBA" id="ARBA00022989"/>
    </source>
</evidence>
<name>A0A1F7SFG9_9BACT</name>
<keyword evidence="3 6" id="KW-0812">Transmembrane</keyword>
<feature type="transmembrane region" description="Helical" evidence="6">
    <location>
        <begin position="31"/>
        <end position="49"/>
    </location>
</feature>
<proteinExistence type="predicted"/>
<feature type="transmembrane region" description="Helical" evidence="6">
    <location>
        <begin position="253"/>
        <end position="274"/>
    </location>
</feature>
<dbReference type="InterPro" id="IPR004477">
    <property type="entry name" value="ComEC_N"/>
</dbReference>
<feature type="transmembrane region" description="Helical" evidence="6">
    <location>
        <begin position="414"/>
        <end position="437"/>
    </location>
</feature>
<evidence type="ECO:0000256" key="5">
    <source>
        <dbReference type="ARBA" id="ARBA00023136"/>
    </source>
</evidence>
<dbReference type="GO" id="GO:0005886">
    <property type="term" value="C:plasma membrane"/>
    <property type="evidence" value="ECO:0007669"/>
    <property type="project" value="UniProtKB-SubCell"/>
</dbReference>
<keyword evidence="5 6" id="KW-0472">Membrane</keyword>
<sequence length="791" mass="89106">MQKLRRPITITFFPFLSGLIFSRIFPVFNDLFSYTCILSVIFLSGILGLKYKKSVKIFLMLLAFAVGCFYSFLSNDLIPINHIVHKITSGEDALLSGTVVSIPEEHKDRTSFILEAERLEKKDKIFAVTGMVQANIYKGGGNVDYGDRLKVYARLVVPRGYKNPGGFDYQKFLKSKGILVIARIKNDLFIADKIKGAGNPFLEWVYDWRKFLIDRINGNFVTPNSSMLVATLFGERSSLTEEIEKTFKRSGTYHIFAISGFNIGLVGFIFYMLFRIIGFKPSIASFPSIIAVVFYSVLAGMQPSVKRAMIMTAVYFVSVIIRRENEIYNTLCIAAFVILVIEPNAVFDVGFILTFAATFFIIYLTPKFNNVLKFIPFRYMRGLVSASLSAQIGVTPVLAFYFNSISLTGVLANFVAVPIASLIFGTGIFFLFCASIPSMPLFYVVRALDLMLSSMLEVVEYFSRLPFSYIRVFTPGFIEISLFYILIFLIVYSKGRKMAQTVLIFLAVILTCSFFTNIFPSFGSDEMRITFMDVGEGDSVFIRFPDGKTALVDGGGTRDDRFDVGGQVVAPYLFFSRIKTIDYLILTHPHPDHMNGIKAVLDNFKVKNFREGCATDNRSLNYSLIKEKIQKGNIPQKRIMSGEEFKIGKDISIRFLNPSEKLCDRKNGFWKNMNNQSLVFQVIYKKVKILFSGDIEKEAIEDIILRDADIKSTVIKVPHHGGKVSGNSELIKKVSPEIAVISVGANNPFGHPSEQTLEDYKKSGAKIYRTDINGAVTLRTDGFRVWVETVM</sequence>
<comment type="subcellular location">
    <subcellularLocation>
        <location evidence="1">Cell membrane</location>
        <topology evidence="1">Multi-pass membrane protein</topology>
    </subcellularLocation>
</comment>
<feature type="transmembrane region" description="Helical" evidence="6">
    <location>
        <begin position="469"/>
        <end position="492"/>
    </location>
</feature>
<dbReference type="NCBIfam" id="TIGR00360">
    <property type="entry name" value="ComEC_N-term"/>
    <property type="match status" value="1"/>
</dbReference>
<dbReference type="NCBIfam" id="TIGR00361">
    <property type="entry name" value="ComEC_Rec2"/>
    <property type="match status" value="1"/>
</dbReference>
<evidence type="ECO:0000256" key="2">
    <source>
        <dbReference type="ARBA" id="ARBA00022475"/>
    </source>
</evidence>
<dbReference type="Gene3D" id="3.60.15.10">
    <property type="entry name" value="Ribonuclease Z/Hydroxyacylglutathione hydrolase-like"/>
    <property type="match status" value="1"/>
</dbReference>
<protein>
    <submittedName>
        <fullName evidence="8">DNA internalization-related competence protein ComEC/Rec2</fullName>
    </submittedName>
</protein>
<dbReference type="InterPro" id="IPR052159">
    <property type="entry name" value="Competence_DNA_uptake"/>
</dbReference>
<evidence type="ECO:0000256" key="6">
    <source>
        <dbReference type="SAM" id="Phobius"/>
    </source>
</evidence>
<dbReference type="Pfam" id="PF13567">
    <property type="entry name" value="DUF4131"/>
    <property type="match status" value="1"/>
</dbReference>
<organism evidence="8 9">
    <name type="scientific">Candidatus Schekmanbacteria bacterium RIFCSPLOWO2_12_FULL_38_15</name>
    <dbReference type="NCBI Taxonomy" id="1817883"/>
    <lineage>
        <taxon>Bacteria</taxon>
        <taxon>Candidatus Schekmaniibacteriota</taxon>
    </lineage>
</organism>
<dbReference type="CDD" id="cd07731">
    <property type="entry name" value="ComA-like_MBL-fold"/>
    <property type="match status" value="1"/>
</dbReference>
<dbReference type="InterPro" id="IPR036866">
    <property type="entry name" value="RibonucZ/Hydroxyglut_hydro"/>
</dbReference>
<feature type="transmembrane region" description="Helical" evidence="6">
    <location>
        <begin position="281"/>
        <end position="298"/>
    </location>
</feature>
<evidence type="ECO:0000313" key="9">
    <source>
        <dbReference type="Proteomes" id="UP000178082"/>
    </source>
</evidence>
<evidence type="ECO:0000259" key="7">
    <source>
        <dbReference type="SMART" id="SM00849"/>
    </source>
</evidence>
<accession>A0A1F7SFG9</accession>
<gene>
    <name evidence="8" type="ORF">A3G31_10860</name>
</gene>
<dbReference type="SMART" id="SM00849">
    <property type="entry name" value="Lactamase_B"/>
    <property type="match status" value="1"/>
</dbReference>